<dbReference type="Gene3D" id="1.10.760.10">
    <property type="entry name" value="Cytochrome c-like domain"/>
    <property type="match status" value="1"/>
</dbReference>
<proteinExistence type="predicted"/>
<gene>
    <name evidence="1" type="ORF">HNP25_001916</name>
</gene>
<protein>
    <recommendedName>
        <fullName evidence="3">Haem-binding domain-containing protein</fullName>
    </recommendedName>
</protein>
<evidence type="ECO:0000313" key="1">
    <source>
        <dbReference type="EMBL" id="MBB6003263.1"/>
    </source>
</evidence>
<dbReference type="Proteomes" id="UP000524404">
    <property type="component" value="Unassembled WGS sequence"/>
</dbReference>
<accession>A0A841EQH7</accession>
<dbReference type="InterPro" id="IPR036909">
    <property type="entry name" value="Cyt_c-like_dom_sf"/>
</dbReference>
<comment type="caution">
    <text evidence="1">The sequence shown here is derived from an EMBL/GenBank/DDBJ whole genome shotgun (WGS) entry which is preliminary data.</text>
</comment>
<dbReference type="GO" id="GO:0020037">
    <property type="term" value="F:heme binding"/>
    <property type="evidence" value="ECO:0007669"/>
    <property type="project" value="InterPro"/>
</dbReference>
<dbReference type="EMBL" id="JACHKT010000011">
    <property type="protein sequence ID" value="MBB6003263.1"/>
    <property type="molecule type" value="Genomic_DNA"/>
</dbReference>
<dbReference type="RefSeq" id="WP_184133616.1">
    <property type="nucleotide sequence ID" value="NZ_JACHKT010000011.1"/>
</dbReference>
<name>A0A841EQH7_9BACT</name>
<evidence type="ECO:0008006" key="3">
    <source>
        <dbReference type="Google" id="ProtNLM"/>
    </source>
</evidence>
<dbReference type="GO" id="GO:0009055">
    <property type="term" value="F:electron transfer activity"/>
    <property type="evidence" value="ECO:0007669"/>
    <property type="project" value="InterPro"/>
</dbReference>
<dbReference type="SUPFAM" id="SSF46626">
    <property type="entry name" value="Cytochrome c"/>
    <property type="match status" value="1"/>
</dbReference>
<evidence type="ECO:0000313" key="2">
    <source>
        <dbReference type="Proteomes" id="UP000524404"/>
    </source>
</evidence>
<organism evidence="1 2">
    <name type="scientific">Arcicella rosea</name>
    <dbReference type="NCBI Taxonomy" id="502909"/>
    <lineage>
        <taxon>Bacteria</taxon>
        <taxon>Pseudomonadati</taxon>
        <taxon>Bacteroidota</taxon>
        <taxon>Cytophagia</taxon>
        <taxon>Cytophagales</taxon>
        <taxon>Flectobacillaceae</taxon>
        <taxon>Arcicella</taxon>
    </lineage>
</organism>
<keyword evidence="2" id="KW-1185">Reference proteome</keyword>
<dbReference type="AlphaFoldDB" id="A0A841EQH7"/>
<sequence>MKIINVYILVGTILITFLAFKQSEEIKINTPHSALRTPNLNVSDSLTIDSETGLINDANLMMVKAQCTACHNTQLIQQHRFTREGWKDKIRWMQKNHKLWDLGESEKVVLDYLEKYYSPKMASQQKLNRRELLKNLQWYKLENR</sequence>
<reference evidence="1 2" key="1">
    <citation type="submission" date="2020-08" db="EMBL/GenBank/DDBJ databases">
        <title>Functional genomics of gut bacteria from endangered species of beetles.</title>
        <authorList>
            <person name="Carlos-Shanley C."/>
        </authorList>
    </citation>
    <scope>NUCLEOTIDE SEQUENCE [LARGE SCALE GENOMIC DNA]</scope>
    <source>
        <strain evidence="1 2">S00070</strain>
    </source>
</reference>